<protein>
    <submittedName>
        <fullName evidence="1">Unannotated protein</fullName>
    </submittedName>
</protein>
<organism evidence="1">
    <name type="scientific">freshwater metagenome</name>
    <dbReference type="NCBI Taxonomy" id="449393"/>
    <lineage>
        <taxon>unclassified sequences</taxon>
        <taxon>metagenomes</taxon>
        <taxon>ecological metagenomes</taxon>
    </lineage>
</organism>
<name>A0A6J5YRG0_9ZZZZ</name>
<dbReference type="EMBL" id="CAESAK010000015">
    <property type="protein sequence ID" value="CAB4331477.1"/>
    <property type="molecule type" value="Genomic_DNA"/>
</dbReference>
<evidence type="ECO:0000313" key="1">
    <source>
        <dbReference type="EMBL" id="CAB4331477.1"/>
    </source>
</evidence>
<reference evidence="1" key="1">
    <citation type="submission" date="2020-05" db="EMBL/GenBank/DDBJ databases">
        <authorList>
            <person name="Chiriac C."/>
            <person name="Salcher M."/>
            <person name="Ghai R."/>
            <person name="Kavagutti S V."/>
        </authorList>
    </citation>
    <scope>NUCLEOTIDE SEQUENCE</scope>
</reference>
<dbReference type="AlphaFoldDB" id="A0A6J5YRG0"/>
<accession>A0A6J5YRG0</accession>
<gene>
    <name evidence="1" type="ORF">UFOPK3775_00204</name>
</gene>
<proteinExistence type="predicted"/>
<sequence>MVVGSIFLSVLSAAQSVAAPRFSFTTASASGISGPTQTQINSAYSGTALAGLVTINTQGIQEWTVPTTGDYTIEFAGASGGYTPGALGGKGRIIKVQATLTAGHVLKILVGQEGGRFYFTTGYAGGGGGGTFLYNVTTSSFIGVAGGGGGAAQGDSQYVSTQPGVNAAIYSSTSGTAGTSYSGSWDGAQNGGTSGSAGTAALGGGSGAGINGNGSAGSFAGGGGGISFANGGTGGANRIQGSTATTNVAGGFGGGAGAGIYATYDMVGGGGGGYSGGGGSGTRVGAGGGGGNFYTGTYISNGLNTGNGFVTIQMVGAPTIALSLAGSVNTVTKGSAITISALIDDGGRITFFADNKRIPNCINVAVSAGTITCTWKPPVQRAVTLRAILTQNGSEVARSELNVSAKKRTSTR</sequence>